<keyword evidence="17" id="KW-1185">Reference proteome</keyword>
<comment type="pathway">
    <text evidence="3">Carbohydrate biosynthesis; gluconeogenesis.</text>
</comment>
<dbReference type="SUPFAM" id="SSF56059">
    <property type="entry name" value="Glutathione synthetase ATP-binding domain-like"/>
    <property type="match status" value="1"/>
</dbReference>
<dbReference type="InterPro" id="IPR013815">
    <property type="entry name" value="ATP_grasp_subdomain_1"/>
</dbReference>
<evidence type="ECO:0000256" key="7">
    <source>
        <dbReference type="ARBA" id="ARBA00022679"/>
    </source>
</evidence>
<organism evidence="16 17">
    <name type="scientific">Maridesulfovibrio salexigens (strain ATCC 14822 / DSM 2638 / NCIMB 8403 / VKM B-1763)</name>
    <name type="common">Desulfovibrio salexigens</name>
    <dbReference type="NCBI Taxonomy" id="526222"/>
    <lineage>
        <taxon>Bacteria</taxon>
        <taxon>Pseudomonadati</taxon>
        <taxon>Thermodesulfobacteriota</taxon>
        <taxon>Desulfovibrionia</taxon>
        <taxon>Desulfovibrionales</taxon>
        <taxon>Desulfovibrionaceae</taxon>
        <taxon>Maridesulfovibrio</taxon>
    </lineage>
</organism>
<dbReference type="GO" id="GO:0006094">
    <property type="term" value="P:gluconeogenesis"/>
    <property type="evidence" value="ECO:0007669"/>
    <property type="project" value="UniProtKB-UniPathway"/>
</dbReference>
<dbReference type="PANTHER" id="PTHR43030:SF1">
    <property type="entry name" value="PHOSPHOENOLPYRUVATE SYNTHASE"/>
    <property type="match status" value="1"/>
</dbReference>
<dbReference type="GO" id="GO:0046872">
    <property type="term" value="F:metal ion binding"/>
    <property type="evidence" value="ECO:0007669"/>
    <property type="project" value="UniProtKB-KW"/>
</dbReference>
<evidence type="ECO:0000256" key="12">
    <source>
        <dbReference type="ARBA" id="ARBA00022842"/>
    </source>
</evidence>
<dbReference type="Proteomes" id="UP000002601">
    <property type="component" value="Chromosome"/>
</dbReference>
<dbReference type="RefSeq" id="WP_015852247.1">
    <property type="nucleotide sequence ID" value="NC_012881.1"/>
</dbReference>
<comment type="function">
    <text evidence="2">Catalyzes the phosphorylation of pyruvate to phosphoenolpyruvate.</text>
</comment>
<evidence type="ECO:0000313" key="17">
    <source>
        <dbReference type="Proteomes" id="UP000002601"/>
    </source>
</evidence>
<evidence type="ECO:0000256" key="10">
    <source>
        <dbReference type="ARBA" id="ARBA00022777"/>
    </source>
</evidence>
<proteinExistence type="inferred from homology"/>
<reference evidence="16 17" key="1">
    <citation type="submission" date="2009-06" db="EMBL/GenBank/DDBJ databases">
        <title>Complete sequence of Desulfovibrio salexigens DSM 2638.</title>
        <authorList>
            <consortium name="US DOE Joint Genome Institute"/>
            <person name="Lucas S."/>
            <person name="Copeland A."/>
            <person name="Lapidus A."/>
            <person name="Glavina del Rio T."/>
            <person name="Tice H."/>
            <person name="Bruce D."/>
            <person name="Goodwin L."/>
            <person name="Pitluck S."/>
            <person name="Munk A.C."/>
            <person name="Brettin T."/>
            <person name="Detter J.C."/>
            <person name="Han C."/>
            <person name="Tapia R."/>
            <person name="Larimer F."/>
            <person name="Land M."/>
            <person name="Hauser L."/>
            <person name="Kyrpides N."/>
            <person name="Anderson I."/>
            <person name="Wall J.D."/>
            <person name="Arkin A.P."/>
            <person name="Dehal P."/>
            <person name="Chivian D."/>
            <person name="Giles B."/>
            <person name="Hazen T.C."/>
        </authorList>
    </citation>
    <scope>NUCLEOTIDE SEQUENCE [LARGE SCALE GENOMIC DNA]</scope>
    <source>
        <strain evidence="17">ATCC 14822 / DSM 2638 / NCIMB 8403 / VKM B-1763</strain>
    </source>
</reference>
<dbReference type="InterPro" id="IPR002192">
    <property type="entry name" value="PPDK_AMP/ATP-bd"/>
</dbReference>
<keyword evidence="8" id="KW-0479">Metal-binding</keyword>
<evidence type="ECO:0000256" key="4">
    <source>
        <dbReference type="ARBA" id="ARBA00007837"/>
    </source>
</evidence>
<evidence type="ECO:0000256" key="14">
    <source>
        <dbReference type="ARBA" id="ARBA00047700"/>
    </source>
</evidence>
<dbReference type="GO" id="GO:0005524">
    <property type="term" value="F:ATP binding"/>
    <property type="evidence" value="ECO:0007669"/>
    <property type="project" value="UniProtKB-KW"/>
</dbReference>
<dbReference type="EC" id="2.7.9.2" evidence="5"/>
<evidence type="ECO:0000256" key="13">
    <source>
        <dbReference type="ARBA" id="ARBA00033470"/>
    </source>
</evidence>
<dbReference type="eggNOG" id="COG3848">
    <property type="taxonomic scope" value="Bacteria"/>
</dbReference>
<evidence type="ECO:0000256" key="8">
    <source>
        <dbReference type="ARBA" id="ARBA00022723"/>
    </source>
</evidence>
<gene>
    <name evidence="16" type="ordered locus">Desal_2375</name>
</gene>
<evidence type="ECO:0000256" key="5">
    <source>
        <dbReference type="ARBA" id="ARBA00011996"/>
    </source>
</evidence>
<name>C6BXC5_MARSD</name>
<dbReference type="Gene3D" id="3.30.1490.20">
    <property type="entry name" value="ATP-grasp fold, A domain"/>
    <property type="match status" value="1"/>
</dbReference>
<comment type="cofactor">
    <cofactor evidence="1">
        <name>Mg(2+)</name>
        <dbReference type="ChEBI" id="CHEBI:18420"/>
    </cofactor>
</comment>
<evidence type="ECO:0000256" key="6">
    <source>
        <dbReference type="ARBA" id="ARBA00021623"/>
    </source>
</evidence>
<accession>C6BXC5</accession>
<dbReference type="HOGENOM" id="CLU_421951_0_0_7"/>
<keyword evidence="11" id="KW-0067">ATP-binding</keyword>
<dbReference type="eggNOG" id="COG0574">
    <property type="taxonomic scope" value="Bacteria"/>
</dbReference>
<dbReference type="InterPro" id="IPR006319">
    <property type="entry name" value="PEP_synth"/>
</dbReference>
<evidence type="ECO:0000256" key="1">
    <source>
        <dbReference type="ARBA" id="ARBA00001946"/>
    </source>
</evidence>
<evidence type="ECO:0000313" key="16">
    <source>
        <dbReference type="EMBL" id="ACS80431.1"/>
    </source>
</evidence>
<evidence type="ECO:0000259" key="15">
    <source>
        <dbReference type="Pfam" id="PF01326"/>
    </source>
</evidence>
<dbReference type="PANTHER" id="PTHR43030">
    <property type="entry name" value="PHOSPHOENOLPYRUVATE SYNTHASE"/>
    <property type="match status" value="1"/>
</dbReference>
<dbReference type="KEGG" id="dsa:Desal_2375"/>
<protein>
    <recommendedName>
        <fullName evidence="6">Phosphoenolpyruvate synthase</fullName>
        <ecNumber evidence="5">2.7.9.2</ecNumber>
    </recommendedName>
    <alternativeName>
        <fullName evidence="13">Pyruvate, water dikinase</fullName>
    </alternativeName>
</protein>
<dbReference type="AlphaFoldDB" id="C6BXC5"/>
<dbReference type="OrthoDB" id="9760711at2"/>
<keyword evidence="16" id="KW-0670">Pyruvate</keyword>
<feature type="domain" description="Pyruvate phosphate dikinase AMP/ATP-binding" evidence="15">
    <location>
        <begin position="129"/>
        <end position="308"/>
    </location>
</feature>
<evidence type="ECO:0000256" key="9">
    <source>
        <dbReference type="ARBA" id="ARBA00022741"/>
    </source>
</evidence>
<keyword evidence="12" id="KW-0460">Magnesium</keyword>
<dbReference type="GO" id="GO:0008986">
    <property type="term" value="F:pyruvate, water dikinase activity"/>
    <property type="evidence" value="ECO:0007669"/>
    <property type="project" value="UniProtKB-EC"/>
</dbReference>
<sequence length="648" mass="72343">MKFRHVFSHWTYETFPPGRLLRRRYNSFKKLMELEEECLKAISHIEDIGFGQTVTDWAYVEKQAADLGINIRIMLEHLQDMNPVRFMDIMDYYNKINFYVRMAVTVPDPEISKPFTFPLEDAIDYEFKAGACAADLARLKQAGVPVLDGMVIGSDVYNYFIEANNLRIAIDEILESAVTTGIADLSIISRTIIDRFMQGVMPETIATEIEIAALETSRGSGNLSLTASSTPEGSLYALPESWCTISPVPVQDIVEAWKKAVTCKFSAESIRARIESGYADRESPASVIIQPMKDVHDSGVIETLHESSDLPPKDRENGCSAIFSHNSTTPFLLSRREKQRIISRPEKSPLSTHSAKTIAALGKKAEELFDTPQKCYWITDLRNRVMITSARSYPFQGEKETVRIKQALSYIANLNISPRNTEMFLPEKSRSMYDLVRFANEKGIEEMFSLVSKKGLGIDGAKHLKARQPISVTVLNLADGLFSTAAGKMDISPDDIKSAPMWALWFGLGADRAGWDGDNSIEGYAILSRTYMNITLKSEKDLTEVDAVCDPDAQSNHIHFRFKGGSGSPEQRIARIRFIATTLKSQGFKTNHQGDMIEARFKGGREPEIQKLLATTGHLIAHIGTHYPVVKEGENADQVAARFISGLG</sequence>
<comment type="similarity">
    <text evidence="4">Belongs to the PEP-utilizing enzyme family.</text>
</comment>
<evidence type="ECO:0000256" key="2">
    <source>
        <dbReference type="ARBA" id="ARBA00002988"/>
    </source>
</evidence>
<keyword evidence="7" id="KW-0808">Transferase</keyword>
<dbReference type="Pfam" id="PF01326">
    <property type="entry name" value="PPDK_N"/>
    <property type="match status" value="1"/>
</dbReference>
<evidence type="ECO:0000256" key="3">
    <source>
        <dbReference type="ARBA" id="ARBA00004742"/>
    </source>
</evidence>
<evidence type="ECO:0000256" key="11">
    <source>
        <dbReference type="ARBA" id="ARBA00022840"/>
    </source>
</evidence>
<dbReference type="STRING" id="526222.Desal_2375"/>
<keyword evidence="10 16" id="KW-0418">Kinase</keyword>
<comment type="catalytic activity">
    <reaction evidence="14">
        <text>pyruvate + ATP + H2O = phosphoenolpyruvate + AMP + phosphate + 2 H(+)</text>
        <dbReference type="Rhea" id="RHEA:11364"/>
        <dbReference type="ChEBI" id="CHEBI:15361"/>
        <dbReference type="ChEBI" id="CHEBI:15377"/>
        <dbReference type="ChEBI" id="CHEBI:15378"/>
        <dbReference type="ChEBI" id="CHEBI:30616"/>
        <dbReference type="ChEBI" id="CHEBI:43474"/>
        <dbReference type="ChEBI" id="CHEBI:58702"/>
        <dbReference type="ChEBI" id="CHEBI:456215"/>
        <dbReference type="EC" id="2.7.9.2"/>
    </reaction>
</comment>
<dbReference type="UniPathway" id="UPA00138"/>
<keyword evidence="9" id="KW-0547">Nucleotide-binding</keyword>
<dbReference type="EMBL" id="CP001649">
    <property type="protein sequence ID" value="ACS80431.1"/>
    <property type="molecule type" value="Genomic_DNA"/>
</dbReference>